<reference evidence="1 2" key="1">
    <citation type="submission" date="2019-01" db="EMBL/GenBank/DDBJ databases">
        <title>Leucobacter muris sp. nov. isolated from the nose of a laboratory mouse.</title>
        <authorList>
            <person name="Benga L."/>
            <person name="Sproeer C."/>
            <person name="Schumann P."/>
            <person name="Verbarg S."/>
            <person name="Bunk B."/>
            <person name="Engelhardt E."/>
            <person name="Benten P.M."/>
            <person name="Sager M."/>
        </authorList>
    </citation>
    <scope>NUCLEOTIDE SEQUENCE [LARGE SCALE GENOMIC DNA]</scope>
    <source>
        <strain evidence="1 2">DSM 101948</strain>
    </source>
</reference>
<proteinExistence type="predicted"/>
<evidence type="ECO:0000313" key="2">
    <source>
        <dbReference type="Proteomes" id="UP000285768"/>
    </source>
</evidence>
<gene>
    <name evidence="1" type="ORF">Leucomu_11275</name>
</gene>
<accession>A0ABX5QH59</accession>
<name>A0ABX5QH59_9MICO</name>
<protein>
    <recommendedName>
        <fullName evidence="3">ImmA/IrrE family metallo-endopeptidase</fullName>
    </recommendedName>
</protein>
<dbReference type="Proteomes" id="UP000285768">
    <property type="component" value="Chromosome"/>
</dbReference>
<sequence length="158" mass="18185">MQPLSYDPAYDPVEHLDRMKTRLVVHSIGLPAIWVPERNMVIRDRGLRNDLIRPVLGHECVHVENVDPGGHHPRHEARANLHSALRMTDPAEWAKLTACHSDYDRICLELGITRSQFLALHEHERRSAASRRRLERYGDTIYLEPRMGAGQWAARMSA</sequence>
<organism evidence="1 2">
    <name type="scientific">Leucobacter muris</name>
    <dbReference type="NCBI Taxonomy" id="1935379"/>
    <lineage>
        <taxon>Bacteria</taxon>
        <taxon>Bacillati</taxon>
        <taxon>Actinomycetota</taxon>
        <taxon>Actinomycetes</taxon>
        <taxon>Micrococcales</taxon>
        <taxon>Microbacteriaceae</taxon>
        <taxon>Leucobacter</taxon>
    </lineage>
</organism>
<evidence type="ECO:0008006" key="3">
    <source>
        <dbReference type="Google" id="ProtNLM"/>
    </source>
</evidence>
<keyword evidence="2" id="KW-1185">Reference proteome</keyword>
<dbReference type="EMBL" id="CP035037">
    <property type="protein sequence ID" value="QAB18419.1"/>
    <property type="molecule type" value="Genomic_DNA"/>
</dbReference>
<evidence type="ECO:0000313" key="1">
    <source>
        <dbReference type="EMBL" id="QAB18419.1"/>
    </source>
</evidence>
<dbReference type="RefSeq" id="WP_128387289.1">
    <property type="nucleotide sequence ID" value="NZ_CP035037.1"/>
</dbReference>